<dbReference type="Proteomes" id="UP001202328">
    <property type="component" value="Unassembled WGS sequence"/>
</dbReference>
<name>A0AAD4T7B8_9MAGN</name>
<reference evidence="2" key="1">
    <citation type="submission" date="2022-04" db="EMBL/GenBank/DDBJ databases">
        <title>A functionally conserved STORR gene fusion in Papaver species that diverged 16.8 million years ago.</title>
        <authorList>
            <person name="Catania T."/>
        </authorList>
    </citation>
    <scope>NUCLEOTIDE SEQUENCE</scope>
    <source>
        <strain evidence="2">S-188037</strain>
    </source>
</reference>
<evidence type="ECO:0000313" key="2">
    <source>
        <dbReference type="EMBL" id="KAI3940518.1"/>
    </source>
</evidence>
<evidence type="ECO:0000313" key="3">
    <source>
        <dbReference type="Proteomes" id="UP001202328"/>
    </source>
</evidence>
<keyword evidence="1" id="KW-0472">Membrane</keyword>
<organism evidence="2 3">
    <name type="scientific">Papaver atlanticum</name>
    <dbReference type="NCBI Taxonomy" id="357466"/>
    <lineage>
        <taxon>Eukaryota</taxon>
        <taxon>Viridiplantae</taxon>
        <taxon>Streptophyta</taxon>
        <taxon>Embryophyta</taxon>
        <taxon>Tracheophyta</taxon>
        <taxon>Spermatophyta</taxon>
        <taxon>Magnoliopsida</taxon>
        <taxon>Ranunculales</taxon>
        <taxon>Papaveraceae</taxon>
        <taxon>Papaveroideae</taxon>
        <taxon>Papaver</taxon>
    </lineage>
</organism>
<dbReference type="GO" id="GO:0016020">
    <property type="term" value="C:membrane"/>
    <property type="evidence" value="ECO:0007669"/>
    <property type="project" value="GOC"/>
</dbReference>
<evidence type="ECO:0000256" key="1">
    <source>
        <dbReference type="SAM" id="Phobius"/>
    </source>
</evidence>
<protein>
    <submittedName>
        <fullName evidence="2">Uncharacterized protein</fullName>
    </submittedName>
</protein>
<gene>
    <name evidence="2" type="ORF">MKW98_024925</name>
</gene>
<proteinExistence type="predicted"/>
<dbReference type="AlphaFoldDB" id="A0AAD4T7B8"/>
<keyword evidence="3" id="KW-1185">Reference proteome</keyword>
<keyword evidence="1" id="KW-1133">Transmembrane helix</keyword>
<dbReference type="GO" id="GO:0006506">
    <property type="term" value="P:GPI anchor biosynthetic process"/>
    <property type="evidence" value="ECO:0007669"/>
    <property type="project" value="InterPro"/>
</dbReference>
<dbReference type="PANTHER" id="PTHR28650">
    <property type="entry name" value="PHOSPHATIDYLINOSITOL-GLYCAN BIOSYNTHESIS CLASS X PROTEIN"/>
    <property type="match status" value="1"/>
</dbReference>
<feature type="transmembrane region" description="Helical" evidence="1">
    <location>
        <begin position="26"/>
        <end position="49"/>
    </location>
</feature>
<accession>A0AAD4T7B8</accession>
<dbReference type="EMBL" id="JAJJMB010005149">
    <property type="protein sequence ID" value="KAI3940518.1"/>
    <property type="molecule type" value="Genomic_DNA"/>
</dbReference>
<comment type="caution">
    <text evidence="2">The sequence shown here is derived from an EMBL/GenBank/DDBJ whole genome shotgun (WGS) entry which is preliminary data.</text>
</comment>
<dbReference type="InterPro" id="IPR040039">
    <property type="entry name" value="PIGX"/>
</dbReference>
<sequence>MSQIKSSTSLHGARDEKKKSRIHHAFLVLNGYRGALYVYLLLAFILIYLPATSVAKFNNQQCVSSLPCSKKYLSEAYFNKHDILIDSNFQSFLKRDFPLHSCKSLNYLNTVIKVPVLHRDLIGEGSHRRLFSSLRISIQPDITLSERPAHFCEAVVIERLPSGVFADPFELQHLVQHGDQLSKFTLILVATFYGSTLRNWKST</sequence>
<dbReference type="PANTHER" id="PTHR28650:SF1">
    <property type="entry name" value="PHOSPHATIDYLINOSITOL-GLYCAN BIOSYNTHESIS CLASS X PROTEIN"/>
    <property type="match status" value="1"/>
</dbReference>
<keyword evidence="1" id="KW-0812">Transmembrane</keyword>